<feature type="domain" description="DUF8094" evidence="3">
    <location>
        <begin position="47"/>
        <end position="327"/>
    </location>
</feature>
<reference evidence="4 5" key="1">
    <citation type="submission" date="2016-10" db="EMBL/GenBank/DDBJ databases">
        <authorList>
            <person name="de Groot N.N."/>
        </authorList>
    </citation>
    <scope>NUCLEOTIDE SEQUENCE [LARGE SCALE GENOMIC DNA]</scope>
    <source>
        <strain evidence="4 5">CGMCC 4.2023</strain>
    </source>
</reference>
<evidence type="ECO:0000313" key="5">
    <source>
        <dbReference type="Proteomes" id="UP000236754"/>
    </source>
</evidence>
<feature type="region of interest" description="Disordered" evidence="1">
    <location>
        <begin position="158"/>
        <end position="181"/>
    </location>
</feature>
<dbReference type="Pfam" id="PF26366">
    <property type="entry name" value="DUF8094"/>
    <property type="match status" value="1"/>
</dbReference>
<feature type="signal peptide" evidence="2">
    <location>
        <begin position="1"/>
        <end position="32"/>
    </location>
</feature>
<evidence type="ECO:0000256" key="1">
    <source>
        <dbReference type="SAM" id="MobiDB-lite"/>
    </source>
</evidence>
<sequence>MNALGRIRTWTAVAGLAVLVAGCGSGSSTPKATTPPAPPPPVGVPLATKLLEQYSATSNAITVGNVNKLSTIEEPPASVASKAGLTVAKAQKIPVTDRSFVTPRFVFPRVTSYPHYFLAIAPMLQSDRVTPEPVYTLFVQDKPSAKYRVAYYPLATDTTTGPPTLEEDSSDGAPEVTSSKGLLAPPGELAAAYNDFARGHKDADVPLAPSQALTVDLAGNFNAISQELKSRGGVLNRVLLSHDYPSYMLRTRDGGVLAFSAVKVQDTMTSSSGEVALDPGSPEAAMAGSPQGAHSSQYVIDRLEVYLSVIPPASTPGPGVQLLGFSDYLLSVDG</sequence>
<dbReference type="InterPro" id="IPR058407">
    <property type="entry name" value="DUF8094"/>
</dbReference>
<dbReference type="PROSITE" id="PS51257">
    <property type="entry name" value="PROKAR_LIPOPROTEIN"/>
    <property type="match status" value="1"/>
</dbReference>
<evidence type="ECO:0000256" key="2">
    <source>
        <dbReference type="SAM" id="SignalP"/>
    </source>
</evidence>
<proteinExistence type="predicted"/>
<accession>A0A1H5YVD9</accession>
<gene>
    <name evidence="4" type="ORF">SAMN05216223_104173</name>
</gene>
<name>A0A1H5YVD9_9ACTN</name>
<keyword evidence="2" id="KW-0732">Signal</keyword>
<organism evidence="4 5">
    <name type="scientific">Actinacidiphila yanglinensis</name>
    <dbReference type="NCBI Taxonomy" id="310779"/>
    <lineage>
        <taxon>Bacteria</taxon>
        <taxon>Bacillati</taxon>
        <taxon>Actinomycetota</taxon>
        <taxon>Actinomycetes</taxon>
        <taxon>Kitasatosporales</taxon>
        <taxon>Streptomycetaceae</taxon>
        <taxon>Actinacidiphila</taxon>
    </lineage>
</organism>
<dbReference type="Proteomes" id="UP000236754">
    <property type="component" value="Unassembled WGS sequence"/>
</dbReference>
<keyword evidence="5" id="KW-1185">Reference proteome</keyword>
<evidence type="ECO:0000313" key="4">
    <source>
        <dbReference type="EMBL" id="SEG28111.1"/>
    </source>
</evidence>
<dbReference type="AlphaFoldDB" id="A0A1H5YVD9"/>
<dbReference type="EMBL" id="FNVU01000004">
    <property type="protein sequence ID" value="SEG28111.1"/>
    <property type="molecule type" value="Genomic_DNA"/>
</dbReference>
<evidence type="ECO:0000259" key="3">
    <source>
        <dbReference type="Pfam" id="PF26366"/>
    </source>
</evidence>
<feature type="chain" id="PRO_5009290968" description="DUF8094 domain-containing protein" evidence="2">
    <location>
        <begin position="33"/>
        <end position="334"/>
    </location>
</feature>
<protein>
    <recommendedName>
        <fullName evidence="3">DUF8094 domain-containing protein</fullName>
    </recommendedName>
</protein>